<keyword evidence="1" id="KW-1133">Transmembrane helix</keyword>
<sequence length="89" mass="10553">MKSKVSVMVAVLVIAAITLFAIFNNSHFINEEDETDHLVSEIEEEDPQSWCSWIYRFNCQHSVFDWINSGINYRFMRSRFFNKRSAILE</sequence>
<organism evidence="2 3">
    <name type="scientific">Salicibibacter cibarius</name>
    <dbReference type="NCBI Taxonomy" id="2743000"/>
    <lineage>
        <taxon>Bacteria</taxon>
        <taxon>Bacillati</taxon>
        <taxon>Bacillota</taxon>
        <taxon>Bacilli</taxon>
        <taxon>Bacillales</taxon>
        <taxon>Bacillaceae</taxon>
        <taxon>Salicibibacter</taxon>
    </lineage>
</organism>
<name>A0A7T6Z4Z4_9BACI</name>
<dbReference type="EMBL" id="CP054705">
    <property type="protein sequence ID" value="QQK76812.1"/>
    <property type="molecule type" value="Genomic_DNA"/>
</dbReference>
<evidence type="ECO:0000256" key="1">
    <source>
        <dbReference type="SAM" id="Phobius"/>
    </source>
</evidence>
<proteinExistence type="predicted"/>
<reference evidence="2 3" key="1">
    <citation type="submission" date="2020-06" db="EMBL/GenBank/DDBJ databases">
        <title>Genomic analysis of Salicibibacter sp. NKC5-3.</title>
        <authorList>
            <person name="Oh Y.J."/>
        </authorList>
    </citation>
    <scope>NUCLEOTIDE SEQUENCE [LARGE SCALE GENOMIC DNA]</scope>
    <source>
        <strain evidence="2 3">NKC5-3</strain>
    </source>
</reference>
<keyword evidence="1" id="KW-0812">Transmembrane</keyword>
<dbReference type="Proteomes" id="UP000595823">
    <property type="component" value="Chromosome"/>
</dbReference>
<protein>
    <submittedName>
        <fullName evidence="2">Uncharacterized protein</fullName>
    </submittedName>
</protein>
<accession>A0A7T6Z4Z4</accession>
<dbReference type="RefSeq" id="WP_200123940.1">
    <property type="nucleotide sequence ID" value="NZ_CP054705.1"/>
</dbReference>
<evidence type="ECO:0000313" key="3">
    <source>
        <dbReference type="Proteomes" id="UP000595823"/>
    </source>
</evidence>
<dbReference type="AlphaFoldDB" id="A0A7T6Z4Z4"/>
<keyword evidence="3" id="KW-1185">Reference proteome</keyword>
<keyword evidence="1" id="KW-0472">Membrane</keyword>
<evidence type="ECO:0000313" key="2">
    <source>
        <dbReference type="EMBL" id="QQK76812.1"/>
    </source>
</evidence>
<gene>
    <name evidence="2" type="ORF">HUG15_15415</name>
</gene>
<dbReference type="KEGG" id="scia:HUG15_15415"/>
<feature type="transmembrane region" description="Helical" evidence="1">
    <location>
        <begin position="6"/>
        <end position="23"/>
    </location>
</feature>